<proteinExistence type="predicted"/>
<gene>
    <name evidence="3" type="ORF">nbrc107697_24270</name>
</gene>
<dbReference type="Proteomes" id="UP000444980">
    <property type="component" value="Unassembled WGS sequence"/>
</dbReference>
<keyword evidence="1" id="KW-0472">Membrane</keyword>
<feature type="transmembrane region" description="Helical" evidence="1">
    <location>
        <begin position="26"/>
        <end position="49"/>
    </location>
</feature>
<dbReference type="EMBL" id="BJOU01000002">
    <property type="protein sequence ID" value="GED98388.1"/>
    <property type="molecule type" value="Genomic_DNA"/>
</dbReference>
<evidence type="ECO:0000256" key="1">
    <source>
        <dbReference type="SAM" id="Phobius"/>
    </source>
</evidence>
<feature type="domain" description="Low molecular weight protein antigen 6 PH" evidence="2">
    <location>
        <begin position="72"/>
        <end position="142"/>
    </location>
</feature>
<evidence type="ECO:0000259" key="2">
    <source>
        <dbReference type="Pfam" id="PF10756"/>
    </source>
</evidence>
<dbReference type="InterPro" id="IPR019692">
    <property type="entry name" value="CFP-6_PH"/>
</dbReference>
<keyword evidence="1" id="KW-0812">Transmembrane</keyword>
<protein>
    <recommendedName>
        <fullName evidence="2">Low molecular weight protein antigen 6 PH domain-containing protein</fullName>
    </recommendedName>
</protein>
<accession>A0A7I9UYY8</accession>
<reference evidence="4" key="1">
    <citation type="submission" date="2019-06" db="EMBL/GenBank/DDBJ databases">
        <title>Gordonia isolated from sludge of a wastewater treatment plant.</title>
        <authorList>
            <person name="Tamura T."/>
            <person name="Aoyama K."/>
            <person name="Kang Y."/>
            <person name="Saito S."/>
            <person name="Akiyama N."/>
            <person name="Yazawa K."/>
            <person name="Gonoi T."/>
            <person name="Mikami Y."/>
        </authorList>
    </citation>
    <scope>NUCLEOTIDE SEQUENCE [LARGE SCALE GENOMIC DNA]</scope>
    <source>
        <strain evidence="4">NBRC 107697</strain>
    </source>
</reference>
<comment type="caution">
    <text evidence="3">The sequence shown here is derived from an EMBL/GenBank/DDBJ whole genome shotgun (WGS) entry which is preliminary data.</text>
</comment>
<name>A0A7I9UYY8_9ACTN</name>
<sequence length="155" mass="16783">MAAPDSPDLPIYPPADPRVETPAEPLVLRLSGIAYLAAIGVLVIALVFAGVDIRYLGWTLLAPIVLVLWIRRLRTAVDDDGLTAYRTFRTDRIAWSDVAGLQFPKWSAVRAVTTSGDRIPLPAVGFHDLPAIAERSGGRVPDPFAAERAARSLDD</sequence>
<dbReference type="AlphaFoldDB" id="A0A7I9UYY8"/>
<dbReference type="Pfam" id="PF10756">
    <property type="entry name" value="bPH_6"/>
    <property type="match status" value="1"/>
</dbReference>
<feature type="transmembrane region" description="Helical" evidence="1">
    <location>
        <begin position="55"/>
        <end position="71"/>
    </location>
</feature>
<keyword evidence="4" id="KW-1185">Reference proteome</keyword>
<dbReference type="RefSeq" id="WP_228460848.1">
    <property type="nucleotide sequence ID" value="NZ_BJOU01000002.1"/>
</dbReference>
<keyword evidence="1" id="KW-1133">Transmembrane helix</keyword>
<evidence type="ECO:0000313" key="3">
    <source>
        <dbReference type="EMBL" id="GED98388.1"/>
    </source>
</evidence>
<organism evidence="3 4">
    <name type="scientific">Gordonia crocea</name>
    <dbReference type="NCBI Taxonomy" id="589162"/>
    <lineage>
        <taxon>Bacteria</taxon>
        <taxon>Bacillati</taxon>
        <taxon>Actinomycetota</taxon>
        <taxon>Actinomycetes</taxon>
        <taxon>Mycobacteriales</taxon>
        <taxon>Gordoniaceae</taxon>
        <taxon>Gordonia</taxon>
    </lineage>
</organism>
<evidence type="ECO:0000313" key="4">
    <source>
        <dbReference type="Proteomes" id="UP000444980"/>
    </source>
</evidence>